<dbReference type="AlphaFoldDB" id="A0CSB3"/>
<organism evidence="2 3">
    <name type="scientific">Paramecium tetraurelia</name>
    <dbReference type="NCBI Taxonomy" id="5888"/>
    <lineage>
        <taxon>Eukaryota</taxon>
        <taxon>Sar</taxon>
        <taxon>Alveolata</taxon>
        <taxon>Ciliophora</taxon>
        <taxon>Intramacronucleata</taxon>
        <taxon>Oligohymenophorea</taxon>
        <taxon>Peniculida</taxon>
        <taxon>Parameciidae</taxon>
        <taxon>Paramecium</taxon>
    </lineage>
</organism>
<evidence type="ECO:0000313" key="2">
    <source>
        <dbReference type="EMBL" id="CAK73680.1"/>
    </source>
</evidence>
<dbReference type="InParanoid" id="A0CSB3"/>
<dbReference type="KEGG" id="ptm:GSPATT00009952001"/>
<dbReference type="OrthoDB" id="308589at2759"/>
<accession>A0CSB3</accession>
<keyword evidence="1" id="KW-0812">Transmembrane</keyword>
<reference evidence="2 3" key="1">
    <citation type="journal article" date="2006" name="Nature">
        <title>Global trends of whole-genome duplications revealed by the ciliate Paramecium tetraurelia.</title>
        <authorList>
            <consortium name="Genoscope"/>
            <person name="Aury J.-M."/>
            <person name="Jaillon O."/>
            <person name="Duret L."/>
            <person name="Noel B."/>
            <person name="Jubin C."/>
            <person name="Porcel B.M."/>
            <person name="Segurens B."/>
            <person name="Daubin V."/>
            <person name="Anthouard V."/>
            <person name="Aiach N."/>
            <person name="Arnaiz O."/>
            <person name="Billaut A."/>
            <person name="Beisson J."/>
            <person name="Blanc I."/>
            <person name="Bouhouche K."/>
            <person name="Camara F."/>
            <person name="Duharcourt S."/>
            <person name="Guigo R."/>
            <person name="Gogendeau D."/>
            <person name="Katinka M."/>
            <person name="Keller A.-M."/>
            <person name="Kissmehl R."/>
            <person name="Klotz C."/>
            <person name="Koll F."/>
            <person name="Le Moue A."/>
            <person name="Lepere C."/>
            <person name="Malinsky S."/>
            <person name="Nowacki M."/>
            <person name="Nowak J.K."/>
            <person name="Plattner H."/>
            <person name="Poulain J."/>
            <person name="Ruiz F."/>
            <person name="Serrano V."/>
            <person name="Zagulski M."/>
            <person name="Dessen P."/>
            <person name="Betermier M."/>
            <person name="Weissenbach J."/>
            <person name="Scarpelli C."/>
            <person name="Schachter V."/>
            <person name="Sperling L."/>
            <person name="Meyer E."/>
            <person name="Cohen J."/>
            <person name="Wincker P."/>
        </authorList>
    </citation>
    <scope>NUCLEOTIDE SEQUENCE [LARGE SCALE GENOMIC DNA]</scope>
    <source>
        <strain evidence="2 3">Stock d4-2</strain>
    </source>
</reference>
<feature type="transmembrane region" description="Helical" evidence="1">
    <location>
        <begin position="48"/>
        <end position="66"/>
    </location>
</feature>
<keyword evidence="3" id="KW-1185">Reference proteome</keyword>
<evidence type="ECO:0000313" key="3">
    <source>
        <dbReference type="Proteomes" id="UP000000600"/>
    </source>
</evidence>
<keyword evidence="1" id="KW-1133">Transmembrane helix</keyword>
<dbReference type="RefSeq" id="XP_001441077.1">
    <property type="nucleotide sequence ID" value="XM_001441040.2"/>
</dbReference>
<evidence type="ECO:0000256" key="1">
    <source>
        <dbReference type="SAM" id="Phobius"/>
    </source>
</evidence>
<dbReference type="Proteomes" id="UP000000600">
    <property type="component" value="Unassembled WGS sequence"/>
</dbReference>
<proteinExistence type="predicted"/>
<dbReference type="OMA" id="INHANQI"/>
<dbReference type="EMBL" id="CT868163">
    <property type="protein sequence ID" value="CAK73680.1"/>
    <property type="molecule type" value="Genomic_DNA"/>
</dbReference>
<gene>
    <name evidence="2" type="ORF">GSPATT00009952001</name>
</gene>
<protein>
    <submittedName>
        <fullName evidence="2">Uncharacterized protein</fullName>
    </submittedName>
</protein>
<keyword evidence="1" id="KW-0472">Membrane</keyword>
<name>A0CSB3_PARTE</name>
<dbReference type="GeneID" id="5026862"/>
<dbReference type="HOGENOM" id="CLU_2488247_0_0_1"/>
<sequence>MNNDLCESIINHANRIFLSIANMNGQLNENGSIANHNTTSSNTSPTQGLAFVMFLLFTTYALLSLFSPQRQPVMQKGIIQHQQNNHHHHD</sequence>